<feature type="site" description="Critical for activity" evidence="3">
    <location>
        <position position="179"/>
    </location>
</feature>
<dbReference type="AlphaFoldDB" id="A0A0G3BDI5"/>
<dbReference type="STRING" id="413882.AAW51_0763"/>
<dbReference type="Proteomes" id="UP000035352">
    <property type="component" value="Chromosome"/>
</dbReference>
<keyword evidence="1" id="KW-0472">Membrane</keyword>
<accession>A0A0G3BDI5</accession>
<proteinExistence type="inferred from homology"/>
<keyword evidence="1" id="KW-0998">Cell outer membrane</keyword>
<dbReference type="GO" id="GO:0050528">
    <property type="term" value="F:acyloxyacyl hydrolase activity"/>
    <property type="evidence" value="ECO:0007669"/>
    <property type="project" value="UniProtKB-EC"/>
</dbReference>
<comment type="catalytic activity">
    <reaction evidence="1">
        <text>a 3-(acyloxy)acyl derivative of bacterial toxin + H2O = a 3-hydroxyacyl derivative of bacterial toxin + a fatty acid + H(+)</text>
        <dbReference type="Rhea" id="RHEA:12032"/>
        <dbReference type="ChEBI" id="CHEBI:15377"/>
        <dbReference type="ChEBI" id="CHEBI:15378"/>
        <dbReference type="ChEBI" id="CHEBI:28868"/>
        <dbReference type="ChEBI" id="CHEBI:136853"/>
        <dbReference type="ChEBI" id="CHEBI:140675"/>
        <dbReference type="EC" id="3.1.1.77"/>
    </reaction>
</comment>
<dbReference type="RefSeq" id="WP_047193549.1">
    <property type="nucleotide sequence ID" value="NZ_CP011371.1"/>
</dbReference>
<comment type="function">
    <text evidence="1">Has lipid A 3-O-deacylase activity. Hydrolyzes the ester bond at the 3 position of lipid A, a bioactive component of lipopolysaccharide (LPS), thereby releasing the primary fatty acyl moiety.</text>
</comment>
<comment type="subunit">
    <text evidence="1">Homodimer.</text>
</comment>
<evidence type="ECO:0000313" key="6">
    <source>
        <dbReference type="Proteomes" id="UP000035352"/>
    </source>
</evidence>
<dbReference type="Pfam" id="PF09411">
    <property type="entry name" value="PagL"/>
    <property type="match status" value="1"/>
</dbReference>
<dbReference type="PIRSF" id="PIRSF029681">
    <property type="entry name" value="PagL"/>
    <property type="match status" value="1"/>
</dbReference>
<dbReference type="EC" id="3.1.1.77" evidence="1"/>
<sequence length="201" mass="22341">MYASFTTGRRRIRARLARPLAASALMLVSLGFASAESRAAGWEPEIGFLQQGWADGVRATTAGVIWPWSRHWAWGGGHLSGYWEAALSRWSADGGDQGRDRSWITQVGVTPVFRWRPGGQDGAWFVEGGIGLTLMTPIYRNGNKRFSTAFNFGDHLAIGRNLGQQGRHELSLRVQHFSNAGIRHPNPGEDFVQLRYALSFR</sequence>
<name>A0A0G3BDI5_9BURK</name>
<feature type="active site" description="Charge relay system" evidence="2">
    <location>
        <position position="178"/>
    </location>
</feature>
<dbReference type="InterPro" id="IPR018550">
    <property type="entry name" value="Lipid-A_deacylase-rel"/>
</dbReference>
<dbReference type="KEGG" id="pbh:AAW51_0763"/>
<protein>
    <recommendedName>
        <fullName evidence="1">Lipid A deacylase</fullName>
        <ecNumber evidence="1">3.1.1.77</ecNumber>
    </recommendedName>
    <alternativeName>
        <fullName evidence="1">LPS 3-O-deacylase</fullName>
    </alternativeName>
    <alternativeName>
        <fullName evidence="1">Outer membrane enzyme</fullName>
    </alternativeName>
</protein>
<evidence type="ECO:0000313" key="5">
    <source>
        <dbReference type="EMBL" id="AKJ27454.1"/>
    </source>
</evidence>
<organism evidence="5 6">
    <name type="scientific">Caldimonas brevitalea</name>
    <dbReference type="NCBI Taxonomy" id="413882"/>
    <lineage>
        <taxon>Bacteria</taxon>
        <taxon>Pseudomonadati</taxon>
        <taxon>Pseudomonadota</taxon>
        <taxon>Betaproteobacteria</taxon>
        <taxon>Burkholderiales</taxon>
        <taxon>Sphaerotilaceae</taxon>
        <taxon>Caldimonas</taxon>
    </lineage>
</organism>
<dbReference type="Gene3D" id="2.40.160.20">
    <property type="match status" value="1"/>
</dbReference>
<feature type="signal peptide" evidence="4">
    <location>
        <begin position="1"/>
        <end position="35"/>
    </location>
</feature>
<dbReference type="GO" id="GO:0009279">
    <property type="term" value="C:cell outer membrane"/>
    <property type="evidence" value="ECO:0007669"/>
    <property type="project" value="UniProtKB-SubCell"/>
</dbReference>
<comment type="similarity">
    <text evidence="1">Belongs to the PagL family.</text>
</comment>
<comment type="subcellular location">
    <subcellularLocation>
        <location evidence="1">Cell outer membrane</location>
        <topology evidence="1">Multi-pass membrane protein</topology>
    </subcellularLocation>
</comment>
<keyword evidence="4" id="KW-0732">Signal</keyword>
<dbReference type="EMBL" id="CP011371">
    <property type="protein sequence ID" value="AKJ27454.1"/>
    <property type="molecule type" value="Genomic_DNA"/>
</dbReference>
<keyword evidence="1" id="KW-0378">Hydrolase</keyword>
<keyword evidence="6" id="KW-1185">Reference proteome</keyword>
<evidence type="ECO:0000256" key="1">
    <source>
        <dbReference type="PIRNR" id="PIRNR029681"/>
    </source>
</evidence>
<evidence type="ECO:0000256" key="4">
    <source>
        <dbReference type="SAM" id="SignalP"/>
    </source>
</evidence>
<reference evidence="5 6" key="1">
    <citation type="submission" date="2015-05" db="EMBL/GenBank/DDBJ databases">
        <authorList>
            <person name="Tang B."/>
            <person name="Yu Y."/>
        </authorList>
    </citation>
    <scope>NUCLEOTIDE SEQUENCE [LARGE SCALE GENOMIC DNA]</scope>
    <source>
        <strain evidence="5 6">DSM 7029</strain>
    </source>
</reference>
<evidence type="ECO:0000256" key="2">
    <source>
        <dbReference type="PIRSR" id="PIRSR029681-1"/>
    </source>
</evidence>
<feature type="active site" description="Charge relay system" evidence="2">
    <location>
        <position position="190"/>
    </location>
</feature>
<evidence type="ECO:0000256" key="3">
    <source>
        <dbReference type="PIRSR" id="PIRSR029681-2"/>
    </source>
</evidence>
<gene>
    <name evidence="5" type="ORF">AAW51_0763</name>
</gene>
<feature type="active site" description="Charge relay system" evidence="2">
    <location>
        <position position="176"/>
    </location>
</feature>
<feature type="chain" id="PRO_5002551767" description="Lipid A deacylase" evidence="4">
    <location>
        <begin position="36"/>
        <end position="201"/>
    </location>
</feature>